<comment type="caution">
    <text evidence="1">The sequence shown here is derived from an EMBL/GenBank/DDBJ whole genome shotgun (WGS) entry which is preliminary data.</text>
</comment>
<dbReference type="GeneID" id="42003676"/>
<dbReference type="OrthoDB" id="10457661at2759"/>
<gene>
    <name evidence="1" type="ORF">SmJEL517_g02451</name>
</gene>
<evidence type="ECO:0000313" key="1">
    <source>
        <dbReference type="EMBL" id="TPX35113.1"/>
    </source>
</evidence>
<evidence type="ECO:0000313" key="2">
    <source>
        <dbReference type="Proteomes" id="UP000319731"/>
    </source>
</evidence>
<name>A0A507CC37_9FUNG</name>
<dbReference type="AlphaFoldDB" id="A0A507CC37"/>
<sequence>MAVEDNTFEAFEAFAADLDDSLFEETRVRVLTYDKHYEAQPTDDDRYLMQPEEIKNLKEYVAKHFAMKFGPSGLTNVVNRYYALGDYEFVEALCSEIIRQAATYSPEDARQSGFGVDEVLETAARSYISLGRKDWENRSWWKPFLAYKSPGVTLLKGRIHRSRMCYEESLREFKLHLDERPKDYKARIECAKTLFESEPCLASWSLRVFLRANEARIYRPAVLKSESFAAQYRKAELVDIQAFERQLRDACGGVDDKQPLDPLFLRKVYSEDIATWVEMVLIRHDNPDDEEADQTVRDL</sequence>
<reference evidence="1 2" key="1">
    <citation type="journal article" date="2019" name="Sci. Rep.">
        <title>Comparative genomics of chytrid fungi reveal insights into the obligate biotrophic and pathogenic lifestyle of Synchytrium endobioticum.</title>
        <authorList>
            <person name="van de Vossenberg B.T.L.H."/>
            <person name="Warris S."/>
            <person name="Nguyen H.D.T."/>
            <person name="van Gent-Pelzer M.P.E."/>
            <person name="Joly D.L."/>
            <person name="van de Geest H.C."/>
            <person name="Bonants P.J.M."/>
            <person name="Smith D.S."/>
            <person name="Levesque C.A."/>
            <person name="van der Lee T.A.J."/>
        </authorList>
    </citation>
    <scope>NUCLEOTIDE SEQUENCE [LARGE SCALE GENOMIC DNA]</scope>
    <source>
        <strain evidence="1 2">JEL517</strain>
    </source>
</reference>
<dbReference type="RefSeq" id="XP_031025698.1">
    <property type="nucleotide sequence ID" value="XM_031168379.1"/>
</dbReference>
<accession>A0A507CC37</accession>
<organism evidence="1 2">
    <name type="scientific">Synchytrium microbalum</name>
    <dbReference type="NCBI Taxonomy" id="1806994"/>
    <lineage>
        <taxon>Eukaryota</taxon>
        <taxon>Fungi</taxon>
        <taxon>Fungi incertae sedis</taxon>
        <taxon>Chytridiomycota</taxon>
        <taxon>Chytridiomycota incertae sedis</taxon>
        <taxon>Chytridiomycetes</taxon>
        <taxon>Synchytriales</taxon>
        <taxon>Synchytriaceae</taxon>
        <taxon>Synchytrium</taxon>
    </lineage>
</organism>
<dbReference type="Proteomes" id="UP000319731">
    <property type="component" value="Unassembled WGS sequence"/>
</dbReference>
<protein>
    <submittedName>
        <fullName evidence="1">Uncharacterized protein</fullName>
    </submittedName>
</protein>
<keyword evidence="2" id="KW-1185">Reference proteome</keyword>
<proteinExistence type="predicted"/>
<dbReference type="EMBL" id="QEAO01000010">
    <property type="protein sequence ID" value="TPX35113.1"/>
    <property type="molecule type" value="Genomic_DNA"/>
</dbReference>